<dbReference type="EMBL" id="UINC01098219">
    <property type="protein sequence ID" value="SVC56574.1"/>
    <property type="molecule type" value="Genomic_DNA"/>
</dbReference>
<evidence type="ECO:0000313" key="1">
    <source>
        <dbReference type="EMBL" id="SVC56574.1"/>
    </source>
</evidence>
<sequence>VSLTITGHSTDQMVNLYAAKVNQRHQAREAMDKVVQFDKAASENG</sequence>
<protein>
    <submittedName>
        <fullName evidence="1">Uncharacterized protein</fullName>
    </submittedName>
</protein>
<name>A0A382N5W1_9ZZZZ</name>
<organism evidence="1">
    <name type="scientific">marine metagenome</name>
    <dbReference type="NCBI Taxonomy" id="408172"/>
    <lineage>
        <taxon>unclassified sequences</taxon>
        <taxon>metagenomes</taxon>
        <taxon>ecological metagenomes</taxon>
    </lineage>
</organism>
<proteinExistence type="predicted"/>
<accession>A0A382N5W1</accession>
<reference evidence="1" key="1">
    <citation type="submission" date="2018-05" db="EMBL/GenBank/DDBJ databases">
        <authorList>
            <person name="Lanie J.A."/>
            <person name="Ng W.-L."/>
            <person name="Kazmierczak K.M."/>
            <person name="Andrzejewski T.M."/>
            <person name="Davidsen T.M."/>
            <person name="Wayne K.J."/>
            <person name="Tettelin H."/>
            <person name="Glass J.I."/>
            <person name="Rusch D."/>
            <person name="Podicherti R."/>
            <person name="Tsui H.-C.T."/>
            <person name="Winkler M.E."/>
        </authorList>
    </citation>
    <scope>NUCLEOTIDE SEQUENCE</scope>
</reference>
<feature type="non-terminal residue" evidence="1">
    <location>
        <position position="1"/>
    </location>
</feature>
<dbReference type="AlphaFoldDB" id="A0A382N5W1"/>
<gene>
    <name evidence="1" type="ORF">METZ01_LOCUS309428</name>
</gene>